<feature type="compositionally biased region" description="Low complexity" evidence="3">
    <location>
        <begin position="190"/>
        <end position="202"/>
    </location>
</feature>
<evidence type="ECO:0000256" key="2">
    <source>
        <dbReference type="PROSITE-ProRule" id="PRU00335"/>
    </source>
</evidence>
<accession>A0ABP5I541</accession>
<dbReference type="EMBL" id="BAAAPZ010000004">
    <property type="protein sequence ID" value="GAA2094068.1"/>
    <property type="molecule type" value="Genomic_DNA"/>
</dbReference>
<keyword evidence="6" id="KW-1185">Reference proteome</keyword>
<evidence type="ECO:0000256" key="3">
    <source>
        <dbReference type="SAM" id="MobiDB-lite"/>
    </source>
</evidence>
<dbReference type="Proteomes" id="UP001500984">
    <property type="component" value="Unassembled WGS sequence"/>
</dbReference>
<dbReference type="InterPro" id="IPR041583">
    <property type="entry name" value="TetR_C_31"/>
</dbReference>
<comment type="caution">
    <text evidence="5">The sequence shown here is derived from an EMBL/GenBank/DDBJ whole genome shotgun (WGS) entry which is preliminary data.</text>
</comment>
<feature type="DNA-binding region" description="H-T-H motif" evidence="2">
    <location>
        <begin position="23"/>
        <end position="42"/>
    </location>
</feature>
<evidence type="ECO:0000313" key="5">
    <source>
        <dbReference type="EMBL" id="GAA2094068.1"/>
    </source>
</evidence>
<evidence type="ECO:0000259" key="4">
    <source>
        <dbReference type="PROSITE" id="PS50977"/>
    </source>
</evidence>
<evidence type="ECO:0000256" key="1">
    <source>
        <dbReference type="ARBA" id="ARBA00023125"/>
    </source>
</evidence>
<dbReference type="InterPro" id="IPR001647">
    <property type="entry name" value="HTH_TetR"/>
</dbReference>
<dbReference type="PROSITE" id="PS50977">
    <property type="entry name" value="HTH_TETR_2"/>
    <property type="match status" value="1"/>
</dbReference>
<evidence type="ECO:0000313" key="6">
    <source>
        <dbReference type="Proteomes" id="UP001500984"/>
    </source>
</evidence>
<organism evidence="5 6">
    <name type="scientific">Brevibacterium salitolerans</name>
    <dbReference type="NCBI Taxonomy" id="1403566"/>
    <lineage>
        <taxon>Bacteria</taxon>
        <taxon>Bacillati</taxon>
        <taxon>Actinomycetota</taxon>
        <taxon>Actinomycetes</taxon>
        <taxon>Micrococcales</taxon>
        <taxon>Brevibacteriaceae</taxon>
        <taxon>Brevibacterium</taxon>
    </lineage>
</organism>
<dbReference type="Pfam" id="PF17940">
    <property type="entry name" value="TetR_C_31"/>
    <property type="match status" value="1"/>
</dbReference>
<dbReference type="InterPro" id="IPR009057">
    <property type="entry name" value="Homeodomain-like_sf"/>
</dbReference>
<dbReference type="SUPFAM" id="SSF46689">
    <property type="entry name" value="Homeodomain-like"/>
    <property type="match status" value="1"/>
</dbReference>
<gene>
    <name evidence="5" type="ORF">GCM10009823_12830</name>
</gene>
<sequence length="230" mass="23318">MRRALIADSAIAVLAAGGARALTHKAVDARAGLSAGSASYHFRTRKALITAAVERIRVLSREAFDAAARGAGAAAAVPPASAADEAAALAADQLLRLAGERREQALAVFALLPEAAEDCELRSALLRCLFSRELAGDLMARLGSRAPEADAAGFIDFLTGMLVRLLYAPAPGGLLSCGSEAGTSASGTRGSAAEPGSSAAEGVTPASGAHPEIEGALVRFLTTFPRQPSP</sequence>
<feature type="region of interest" description="Disordered" evidence="3">
    <location>
        <begin position="184"/>
        <end position="209"/>
    </location>
</feature>
<keyword evidence="1 2" id="KW-0238">DNA-binding</keyword>
<protein>
    <recommendedName>
        <fullName evidence="4">HTH tetR-type domain-containing protein</fullName>
    </recommendedName>
</protein>
<dbReference type="Gene3D" id="1.10.357.10">
    <property type="entry name" value="Tetracycline Repressor, domain 2"/>
    <property type="match status" value="1"/>
</dbReference>
<reference evidence="6" key="1">
    <citation type="journal article" date="2019" name="Int. J. Syst. Evol. Microbiol.">
        <title>The Global Catalogue of Microorganisms (GCM) 10K type strain sequencing project: providing services to taxonomists for standard genome sequencing and annotation.</title>
        <authorList>
            <consortium name="The Broad Institute Genomics Platform"/>
            <consortium name="The Broad Institute Genome Sequencing Center for Infectious Disease"/>
            <person name="Wu L."/>
            <person name="Ma J."/>
        </authorList>
    </citation>
    <scope>NUCLEOTIDE SEQUENCE [LARGE SCALE GENOMIC DNA]</scope>
    <source>
        <strain evidence="6">JCM 15900</strain>
    </source>
</reference>
<name>A0ABP5I541_9MICO</name>
<proteinExistence type="predicted"/>
<feature type="domain" description="HTH tetR-type" evidence="4">
    <location>
        <begin position="1"/>
        <end position="60"/>
    </location>
</feature>